<comment type="caution">
    <text evidence="6">The sequence shown here is derived from an EMBL/GenBank/DDBJ whole genome shotgun (WGS) entry which is preliminary data.</text>
</comment>
<feature type="domain" description="RWP-RK" evidence="5">
    <location>
        <begin position="33"/>
        <end position="113"/>
    </location>
</feature>
<keyword evidence="3" id="KW-0804">Transcription</keyword>
<name>A0A8T1WF78_9STRA</name>
<dbReference type="PROSITE" id="PS51519">
    <property type="entry name" value="RWP_RK"/>
    <property type="match status" value="1"/>
</dbReference>
<evidence type="ECO:0000256" key="1">
    <source>
        <dbReference type="ARBA" id="ARBA00023015"/>
    </source>
</evidence>
<evidence type="ECO:0000313" key="7">
    <source>
        <dbReference type="Proteomes" id="UP000693981"/>
    </source>
</evidence>
<evidence type="ECO:0000259" key="5">
    <source>
        <dbReference type="PROSITE" id="PS51519"/>
    </source>
</evidence>
<dbReference type="OrthoDB" id="6270329at2759"/>
<keyword evidence="7" id="KW-1185">Reference proteome</keyword>
<dbReference type="Pfam" id="PF02042">
    <property type="entry name" value="RWP-RK"/>
    <property type="match status" value="1"/>
</dbReference>
<evidence type="ECO:0000256" key="2">
    <source>
        <dbReference type="ARBA" id="ARBA00023125"/>
    </source>
</evidence>
<dbReference type="GO" id="GO:0003677">
    <property type="term" value="F:DNA binding"/>
    <property type="evidence" value="ECO:0007669"/>
    <property type="project" value="UniProtKB-KW"/>
</dbReference>
<keyword evidence="4" id="KW-0539">Nucleus</keyword>
<protein>
    <recommendedName>
        <fullName evidence="5">RWP-RK domain-containing protein</fullName>
    </recommendedName>
</protein>
<organism evidence="6 7">
    <name type="scientific">Phytophthora boehmeriae</name>
    <dbReference type="NCBI Taxonomy" id="109152"/>
    <lineage>
        <taxon>Eukaryota</taxon>
        <taxon>Sar</taxon>
        <taxon>Stramenopiles</taxon>
        <taxon>Oomycota</taxon>
        <taxon>Peronosporomycetes</taxon>
        <taxon>Peronosporales</taxon>
        <taxon>Peronosporaceae</taxon>
        <taxon>Phytophthora</taxon>
    </lineage>
</organism>
<sequence length="163" mass="18543">MNALQTMTIAPTPANSVATARKTATKRLTRTLSNAKKPRKSRRKYDFKPDFLAQFFHMPQREAAIILGVAVITIKRNCKRYKIEWPYRANKYKYKAQNQVPMSEKGLAFMNLPLSCMNEGTEGGSTDWEMANASECETDTESVDVDDDQECSEVLLMLHKSKL</sequence>
<dbReference type="Proteomes" id="UP000693981">
    <property type="component" value="Unassembled WGS sequence"/>
</dbReference>
<dbReference type="AlphaFoldDB" id="A0A8T1WF78"/>
<evidence type="ECO:0000256" key="4">
    <source>
        <dbReference type="ARBA" id="ARBA00023242"/>
    </source>
</evidence>
<proteinExistence type="predicted"/>
<gene>
    <name evidence="6" type="ORF">PHYBOEH_006594</name>
</gene>
<keyword evidence="1" id="KW-0805">Transcription regulation</keyword>
<dbReference type="EMBL" id="JAGDFL010000350">
    <property type="protein sequence ID" value="KAG7391841.1"/>
    <property type="molecule type" value="Genomic_DNA"/>
</dbReference>
<accession>A0A8T1WF78</accession>
<dbReference type="InterPro" id="IPR003035">
    <property type="entry name" value="RWP-RK_dom"/>
</dbReference>
<evidence type="ECO:0000256" key="3">
    <source>
        <dbReference type="ARBA" id="ARBA00023163"/>
    </source>
</evidence>
<reference evidence="6" key="1">
    <citation type="submission" date="2021-02" db="EMBL/GenBank/DDBJ databases">
        <authorList>
            <person name="Palmer J.M."/>
        </authorList>
    </citation>
    <scope>NUCLEOTIDE SEQUENCE</scope>
    <source>
        <strain evidence="6">SCRP23</strain>
    </source>
</reference>
<evidence type="ECO:0000313" key="6">
    <source>
        <dbReference type="EMBL" id="KAG7391841.1"/>
    </source>
</evidence>
<keyword evidence="2" id="KW-0238">DNA-binding</keyword>